<accession>A0A810QEB1</accession>
<dbReference type="RefSeq" id="WP_213542495.1">
    <property type="nucleotide sequence ID" value="NZ_AP023420.1"/>
</dbReference>
<evidence type="ECO:0000313" key="1">
    <source>
        <dbReference type="EMBL" id="BCK82903.1"/>
    </source>
</evidence>
<dbReference type="InterPro" id="IPR056510">
    <property type="entry name" value="WapI"/>
</dbReference>
<reference evidence="1" key="1">
    <citation type="submission" date="2020-09" db="EMBL/GenBank/DDBJ databases">
        <title>New species isolated from human feces.</title>
        <authorList>
            <person name="Kitahara M."/>
            <person name="Shigeno Y."/>
            <person name="Shime M."/>
            <person name="Matsumoto Y."/>
            <person name="Nakamura S."/>
            <person name="Motooka D."/>
            <person name="Fukuoka S."/>
            <person name="Nishikawa H."/>
            <person name="Benno Y."/>
        </authorList>
    </citation>
    <scope>NUCLEOTIDE SEQUENCE</scope>
    <source>
        <strain evidence="1">MM59</strain>
    </source>
</reference>
<dbReference type="EMBL" id="AP023420">
    <property type="protein sequence ID" value="BCK82903.1"/>
    <property type="molecule type" value="Genomic_DNA"/>
</dbReference>
<gene>
    <name evidence="1" type="ORF">MM59RIKEN_02220</name>
</gene>
<sequence length="145" mass="16567">MLFQNQETKIQLEIAGYEFPPDGGAPGSDDRNWLVMRCAWTDEEGVLRKDSNSCLLTYELRELAAGLKVLRAGLKESYHSDFVESYFQLDAWAEKEHFRISVSFVLPNTMDGDDTAEVECVMTQSEIRKLTDELDALCMKYPDRA</sequence>
<dbReference type="KEGG" id="pfaa:MM59RIKEN_02220"/>
<keyword evidence="2" id="KW-1185">Reference proteome</keyword>
<protein>
    <submittedName>
        <fullName evidence="1">Uncharacterized protein</fullName>
    </submittedName>
</protein>
<dbReference type="AlphaFoldDB" id="A0A810QEB1"/>
<dbReference type="Pfam" id="PF24716">
    <property type="entry name" value="WapI"/>
    <property type="match status" value="1"/>
</dbReference>
<name>A0A810QEB1_9FIRM</name>
<dbReference type="Proteomes" id="UP000679848">
    <property type="component" value="Chromosome"/>
</dbReference>
<proteinExistence type="predicted"/>
<evidence type="ECO:0000313" key="2">
    <source>
        <dbReference type="Proteomes" id="UP000679848"/>
    </source>
</evidence>
<organism evidence="1 2">
    <name type="scientific">Pusillibacter faecalis</name>
    <dbReference type="NCBI Taxonomy" id="2714358"/>
    <lineage>
        <taxon>Bacteria</taxon>
        <taxon>Bacillati</taxon>
        <taxon>Bacillota</taxon>
        <taxon>Clostridia</taxon>
        <taxon>Eubacteriales</taxon>
        <taxon>Oscillospiraceae</taxon>
        <taxon>Pusillibacter</taxon>
    </lineage>
</organism>